<evidence type="ECO:0000256" key="3">
    <source>
        <dbReference type="ARBA" id="ARBA00023002"/>
    </source>
</evidence>
<dbReference type="EMBL" id="JH600068">
    <property type="protein sequence ID" value="EIG55051.1"/>
    <property type="molecule type" value="Genomic_DNA"/>
</dbReference>
<evidence type="ECO:0000313" key="4">
    <source>
        <dbReference type="EMBL" id="EIG55051.1"/>
    </source>
</evidence>
<dbReference type="AlphaFoldDB" id="I2Q5J5"/>
<keyword evidence="1" id="KW-0285">Flavoprotein</keyword>
<dbReference type="GO" id="GO:0018580">
    <property type="term" value="F:nitronate monooxygenase activity"/>
    <property type="evidence" value="ECO:0007669"/>
    <property type="project" value="InterPro"/>
</dbReference>
<evidence type="ECO:0000256" key="1">
    <source>
        <dbReference type="ARBA" id="ARBA00022630"/>
    </source>
</evidence>
<dbReference type="eggNOG" id="COG2070">
    <property type="taxonomic scope" value="Bacteria"/>
</dbReference>
<name>I2Q5J5_9BACT</name>
<keyword evidence="2" id="KW-0288">FMN</keyword>
<keyword evidence="4" id="KW-0223">Dioxygenase</keyword>
<sequence length="374" mass="39378">MSFPSLTIGDLLIPKAVIQGGMGVGISLSGLASAVAACGGFGVISAAGIGMNEPDFSSNYISANNRTLTREIRAARAATTGALGVNIMVAMANFADLVKTAIKENVDAIFSGAGLPLDLPSYLTEGSKTKLVPIVSSARAAVILCKKWLSRFDRTPDAFVVEGPMAGGHLGFKAEQIDDPDFSLEKIVAEVVEGVKPYTAPNGRPIPIIAAGGVYTGADIRRFIKLGAAGVQMGTRFVATDECDADDRFKQSYIDATERDVVIIKSPVGMPGRAIHNDFLTKAADGEKTPSCCPYRCIHTCDYTKAPYCITLALANAKKGRFNYGFAFAGKNAWRIDRVMPVAELMDDLVAEYEAAEALEATAAPAPAMAVVPA</sequence>
<dbReference type="Pfam" id="PF03060">
    <property type="entry name" value="NMO"/>
    <property type="match status" value="1"/>
</dbReference>
<dbReference type="PANTHER" id="PTHR32332:SF18">
    <property type="entry name" value="2-NITROPROPANE DIOXYGENASE"/>
    <property type="match status" value="1"/>
</dbReference>
<protein>
    <submittedName>
        <fullName evidence="4">2-nitropropane dioxygenase-like enzyme</fullName>
    </submittedName>
</protein>
<reference evidence="4" key="1">
    <citation type="submission" date="2011-11" db="EMBL/GenBank/DDBJ databases">
        <title>Improved High-Quality Draft sequence of Desulfovibrio sp. U5L.</title>
        <authorList>
            <consortium name="US DOE Joint Genome Institute"/>
            <person name="Lucas S."/>
            <person name="Han J."/>
            <person name="Lapidus A."/>
            <person name="Cheng J.-F."/>
            <person name="Goodwin L."/>
            <person name="Pitluck S."/>
            <person name="Peters L."/>
            <person name="Ovchinnikova G."/>
            <person name="Held B."/>
            <person name="Detter J.C."/>
            <person name="Han C."/>
            <person name="Tapia R."/>
            <person name="Land M."/>
            <person name="Hauser L."/>
            <person name="Kyrpides N."/>
            <person name="Ivanova N."/>
            <person name="Pagani I."/>
            <person name="Gabster J."/>
            <person name="Walker C."/>
            <person name="Stolyar S."/>
            <person name="Stahl D."/>
            <person name="Arkin A."/>
            <person name="Dehal P."/>
            <person name="Hazen T."/>
            <person name="Woyke T."/>
        </authorList>
    </citation>
    <scope>NUCLEOTIDE SEQUENCE [LARGE SCALE GENOMIC DNA]</scope>
    <source>
        <strain evidence="4">U5L</strain>
    </source>
</reference>
<organism evidence="4">
    <name type="scientific">Desulfovibrio sp. U5L</name>
    <dbReference type="NCBI Taxonomy" id="596152"/>
    <lineage>
        <taxon>Bacteria</taxon>
        <taxon>Pseudomonadati</taxon>
        <taxon>Thermodesulfobacteriota</taxon>
        <taxon>Desulfovibrionia</taxon>
        <taxon>Desulfovibrionales</taxon>
        <taxon>Desulfovibrionaceae</taxon>
        <taxon>Desulfovibrio</taxon>
    </lineage>
</organism>
<dbReference type="InterPro" id="IPR013785">
    <property type="entry name" value="Aldolase_TIM"/>
</dbReference>
<gene>
    <name evidence="4" type="ORF">DesU5LDRAFT_3428</name>
</gene>
<keyword evidence="3" id="KW-0560">Oxidoreductase</keyword>
<dbReference type="SUPFAM" id="SSF51412">
    <property type="entry name" value="Inosine monophosphate dehydrogenase (IMPDH)"/>
    <property type="match status" value="1"/>
</dbReference>
<evidence type="ECO:0000256" key="2">
    <source>
        <dbReference type="ARBA" id="ARBA00022643"/>
    </source>
</evidence>
<dbReference type="STRING" id="596152.DesU5LDRAFT_3428"/>
<dbReference type="InterPro" id="IPR004136">
    <property type="entry name" value="NMO"/>
</dbReference>
<dbReference type="PANTHER" id="PTHR32332">
    <property type="entry name" value="2-NITROPROPANE DIOXYGENASE"/>
    <property type="match status" value="1"/>
</dbReference>
<accession>I2Q5J5</accession>
<dbReference type="Gene3D" id="3.20.20.70">
    <property type="entry name" value="Aldolase class I"/>
    <property type="match status" value="1"/>
</dbReference>
<dbReference type="CDD" id="cd04730">
    <property type="entry name" value="NPD_like"/>
    <property type="match status" value="1"/>
</dbReference>
<proteinExistence type="predicted"/>
<dbReference type="HOGENOM" id="CLU_038732_0_1_7"/>
<dbReference type="OrthoDB" id="9778912at2"/>
<dbReference type="GO" id="GO:0051213">
    <property type="term" value="F:dioxygenase activity"/>
    <property type="evidence" value="ECO:0007669"/>
    <property type="project" value="UniProtKB-KW"/>
</dbReference>